<keyword evidence="3" id="KW-0813">Transport</keyword>
<dbReference type="SUPFAM" id="SSF56935">
    <property type="entry name" value="Porins"/>
    <property type="match status" value="1"/>
</dbReference>
<evidence type="ECO:0000256" key="6">
    <source>
        <dbReference type="ARBA" id="ARBA00022729"/>
    </source>
</evidence>
<evidence type="ECO:0000313" key="14">
    <source>
        <dbReference type="Proteomes" id="UP001352263"/>
    </source>
</evidence>
<sequence length="343" mass="36542">MKKKTNNMMRLGAGFIVAGAALNAFAQQTTQVQMYGLVGAYVAKSERSGGPAAVTQLGHGGLTTSYWGVRGSEDMGSGYKAIFALESFFQTDTGGLGRNAVDGLFARNAFVGVDSRFGRLTFGRQTNPTYINMGTLSPFGVSVVFSPLVLQSFVGTYNGALIGDTVWNNTIQYATPRVGGLAGNIIYGLGEVPGSSGRANLGLHANYVNGNFSAAFSAQRFRVPVTAPLAQQNAYLLGATYDFKAVKVYGSLAKTDSSGVSSNTRTHDVGVRVPITQSGALLAEWAHTKRERAGLPDNKRNTASIGYDHFLSKRTDVYAVYSRDKQTGFESADTIGFGVRHTF</sequence>
<keyword evidence="10" id="KW-0998">Cell outer membrane</keyword>
<accession>A0ABU6JB03</accession>
<evidence type="ECO:0000256" key="2">
    <source>
        <dbReference type="ARBA" id="ARBA00011233"/>
    </source>
</evidence>
<dbReference type="InterPro" id="IPR033900">
    <property type="entry name" value="Gram_neg_porin_domain"/>
</dbReference>
<keyword evidence="8" id="KW-0626">Porin</keyword>
<feature type="domain" description="Porin" evidence="12">
    <location>
        <begin position="17"/>
        <end position="327"/>
    </location>
</feature>
<organism evidence="13 14">
    <name type="scientific">Noviherbaspirillum album</name>
    <dbReference type="NCBI Taxonomy" id="3080276"/>
    <lineage>
        <taxon>Bacteria</taxon>
        <taxon>Pseudomonadati</taxon>
        <taxon>Pseudomonadota</taxon>
        <taxon>Betaproteobacteria</taxon>
        <taxon>Burkholderiales</taxon>
        <taxon>Oxalobacteraceae</taxon>
        <taxon>Noviherbaspirillum</taxon>
    </lineage>
</organism>
<evidence type="ECO:0000256" key="9">
    <source>
        <dbReference type="ARBA" id="ARBA00023136"/>
    </source>
</evidence>
<keyword evidence="9" id="KW-0472">Membrane</keyword>
<dbReference type="InterPro" id="IPR023614">
    <property type="entry name" value="Porin_dom_sf"/>
</dbReference>
<dbReference type="Pfam" id="PF13609">
    <property type="entry name" value="Porin_4"/>
    <property type="match status" value="1"/>
</dbReference>
<protein>
    <submittedName>
        <fullName evidence="13">Porin</fullName>
    </submittedName>
</protein>
<keyword evidence="4" id="KW-1134">Transmembrane beta strand</keyword>
<dbReference type="EMBL" id="JAWIIV010000013">
    <property type="protein sequence ID" value="MEC4720827.1"/>
    <property type="molecule type" value="Genomic_DNA"/>
</dbReference>
<dbReference type="Proteomes" id="UP001352263">
    <property type="component" value="Unassembled WGS sequence"/>
</dbReference>
<evidence type="ECO:0000313" key="13">
    <source>
        <dbReference type="EMBL" id="MEC4720827.1"/>
    </source>
</evidence>
<evidence type="ECO:0000256" key="3">
    <source>
        <dbReference type="ARBA" id="ARBA00022448"/>
    </source>
</evidence>
<evidence type="ECO:0000256" key="11">
    <source>
        <dbReference type="SAM" id="SignalP"/>
    </source>
</evidence>
<evidence type="ECO:0000256" key="1">
    <source>
        <dbReference type="ARBA" id="ARBA00004571"/>
    </source>
</evidence>
<comment type="subcellular location">
    <subcellularLocation>
        <location evidence="1">Cell outer membrane</location>
        <topology evidence="1">Multi-pass membrane protein</topology>
    </subcellularLocation>
</comment>
<dbReference type="InterPro" id="IPR050298">
    <property type="entry name" value="Gram-neg_bact_OMP"/>
</dbReference>
<dbReference type="PANTHER" id="PTHR34501">
    <property type="entry name" value="PROTEIN YDDL-RELATED"/>
    <property type="match status" value="1"/>
</dbReference>
<comment type="caution">
    <text evidence="13">The sequence shown here is derived from an EMBL/GenBank/DDBJ whole genome shotgun (WGS) entry which is preliminary data.</text>
</comment>
<name>A0ABU6JB03_9BURK</name>
<evidence type="ECO:0000259" key="12">
    <source>
        <dbReference type="Pfam" id="PF13609"/>
    </source>
</evidence>
<dbReference type="Gene3D" id="2.40.160.10">
    <property type="entry name" value="Porin"/>
    <property type="match status" value="1"/>
</dbReference>
<evidence type="ECO:0000256" key="5">
    <source>
        <dbReference type="ARBA" id="ARBA00022692"/>
    </source>
</evidence>
<gene>
    <name evidence="13" type="ORF">RY831_16805</name>
</gene>
<dbReference type="CDD" id="cd00342">
    <property type="entry name" value="gram_neg_porins"/>
    <property type="match status" value="1"/>
</dbReference>
<feature type="signal peptide" evidence="11">
    <location>
        <begin position="1"/>
        <end position="26"/>
    </location>
</feature>
<evidence type="ECO:0000256" key="10">
    <source>
        <dbReference type="ARBA" id="ARBA00023237"/>
    </source>
</evidence>
<evidence type="ECO:0000256" key="7">
    <source>
        <dbReference type="ARBA" id="ARBA00023065"/>
    </source>
</evidence>
<evidence type="ECO:0000256" key="8">
    <source>
        <dbReference type="ARBA" id="ARBA00023114"/>
    </source>
</evidence>
<dbReference type="PANTHER" id="PTHR34501:SF9">
    <property type="entry name" value="MAJOR OUTER MEMBRANE PROTEIN P.IA"/>
    <property type="match status" value="1"/>
</dbReference>
<feature type="chain" id="PRO_5046001498" evidence="11">
    <location>
        <begin position="27"/>
        <end position="343"/>
    </location>
</feature>
<comment type="subunit">
    <text evidence="2">Homotrimer.</text>
</comment>
<keyword evidence="6 11" id="KW-0732">Signal</keyword>
<keyword evidence="14" id="KW-1185">Reference proteome</keyword>
<proteinExistence type="predicted"/>
<keyword evidence="5" id="KW-0812">Transmembrane</keyword>
<keyword evidence="7" id="KW-0406">Ion transport</keyword>
<evidence type="ECO:0000256" key="4">
    <source>
        <dbReference type="ARBA" id="ARBA00022452"/>
    </source>
</evidence>
<reference evidence="13 14" key="1">
    <citation type="submission" date="2023-10" db="EMBL/GenBank/DDBJ databases">
        <title>Noviherbaspirillum sp. CPCC 100848 genome assembly.</title>
        <authorList>
            <person name="Li X.Y."/>
            <person name="Fang X.M."/>
        </authorList>
    </citation>
    <scope>NUCLEOTIDE SEQUENCE [LARGE SCALE GENOMIC DNA]</scope>
    <source>
        <strain evidence="13 14">CPCC 100848</strain>
    </source>
</reference>